<accession>A0A0E9V3H0</accession>
<dbReference type="AlphaFoldDB" id="A0A0E9V3H0"/>
<name>A0A0E9V3H0_ANGAN</name>
<proteinExistence type="predicted"/>
<feature type="region of interest" description="Disordered" evidence="1">
    <location>
        <begin position="1"/>
        <end position="20"/>
    </location>
</feature>
<dbReference type="EMBL" id="GBXM01036036">
    <property type="protein sequence ID" value="JAH72541.1"/>
    <property type="molecule type" value="Transcribed_RNA"/>
</dbReference>
<evidence type="ECO:0000313" key="2">
    <source>
        <dbReference type="EMBL" id="JAH72541.1"/>
    </source>
</evidence>
<organism evidence="2">
    <name type="scientific">Anguilla anguilla</name>
    <name type="common">European freshwater eel</name>
    <name type="synonym">Muraena anguilla</name>
    <dbReference type="NCBI Taxonomy" id="7936"/>
    <lineage>
        <taxon>Eukaryota</taxon>
        <taxon>Metazoa</taxon>
        <taxon>Chordata</taxon>
        <taxon>Craniata</taxon>
        <taxon>Vertebrata</taxon>
        <taxon>Euteleostomi</taxon>
        <taxon>Actinopterygii</taxon>
        <taxon>Neopterygii</taxon>
        <taxon>Teleostei</taxon>
        <taxon>Anguilliformes</taxon>
        <taxon>Anguillidae</taxon>
        <taxon>Anguilla</taxon>
    </lineage>
</organism>
<evidence type="ECO:0000256" key="1">
    <source>
        <dbReference type="SAM" id="MobiDB-lite"/>
    </source>
</evidence>
<reference evidence="2" key="2">
    <citation type="journal article" date="2015" name="Fish Shellfish Immunol.">
        <title>Early steps in the European eel (Anguilla anguilla)-Vibrio vulnificus interaction in the gills: Role of the RtxA13 toxin.</title>
        <authorList>
            <person name="Callol A."/>
            <person name="Pajuelo D."/>
            <person name="Ebbesson L."/>
            <person name="Teles M."/>
            <person name="MacKenzie S."/>
            <person name="Amaro C."/>
        </authorList>
    </citation>
    <scope>NUCLEOTIDE SEQUENCE</scope>
</reference>
<reference evidence="2" key="1">
    <citation type="submission" date="2014-11" db="EMBL/GenBank/DDBJ databases">
        <authorList>
            <person name="Amaro Gonzalez C."/>
        </authorList>
    </citation>
    <scope>NUCLEOTIDE SEQUENCE</scope>
</reference>
<protein>
    <submittedName>
        <fullName evidence="2">Uncharacterized protein</fullName>
    </submittedName>
</protein>
<sequence>MTYKHNKQSPTLWKKNNNNNGINEKIKGKKSCLCYNIDI</sequence>